<feature type="transmembrane region" description="Helical" evidence="1">
    <location>
        <begin position="54"/>
        <end position="74"/>
    </location>
</feature>
<evidence type="ECO:0000313" key="3">
    <source>
        <dbReference type="Proteomes" id="UP001321760"/>
    </source>
</evidence>
<protein>
    <submittedName>
        <fullName evidence="2">Uncharacterized protein</fullName>
    </submittedName>
</protein>
<keyword evidence="1" id="KW-1133">Transmembrane helix</keyword>
<feature type="transmembrane region" description="Helical" evidence="1">
    <location>
        <begin position="168"/>
        <end position="187"/>
    </location>
</feature>
<dbReference type="AlphaFoldDB" id="A0AAV9GSQ1"/>
<sequence>MRAIEETIAYPPPHFRLGNGFGRGPGLGVFPGYSMSNECCDSPAWDSWYHRLRFALFVIFLVYYVFGMPLVFWWTRRKGAAASNKILNRYVYLTAVGFTALYLLLATIAEGLSNCQKINPLRYVKIWVAANTFRYLANLLILYLIILPVSDRMMKHAAWNHHPLLGHWILLALVAIFALIFVVMWNYNLIHSITGEKITDTEFGAQATFVTLYLVAALYAAGHLVAARFRSLRNKAGQKGLLPWCPMLAVGLVGYAFRDFSVIFAFYVVRRGYTTTASTVFVVLGLVFQAVVFLSLPFLAAAPALEEEPAERLTKEQQEQK</sequence>
<reference evidence="2" key="1">
    <citation type="journal article" date="2023" name="Mol. Phylogenet. Evol.">
        <title>Genome-scale phylogeny and comparative genomics of the fungal order Sordariales.</title>
        <authorList>
            <person name="Hensen N."/>
            <person name="Bonometti L."/>
            <person name="Westerberg I."/>
            <person name="Brannstrom I.O."/>
            <person name="Guillou S."/>
            <person name="Cros-Aarteil S."/>
            <person name="Calhoun S."/>
            <person name="Haridas S."/>
            <person name="Kuo A."/>
            <person name="Mondo S."/>
            <person name="Pangilinan J."/>
            <person name="Riley R."/>
            <person name="LaButti K."/>
            <person name="Andreopoulos B."/>
            <person name="Lipzen A."/>
            <person name="Chen C."/>
            <person name="Yan M."/>
            <person name="Daum C."/>
            <person name="Ng V."/>
            <person name="Clum A."/>
            <person name="Steindorff A."/>
            <person name="Ohm R.A."/>
            <person name="Martin F."/>
            <person name="Silar P."/>
            <person name="Natvig D.O."/>
            <person name="Lalanne C."/>
            <person name="Gautier V."/>
            <person name="Ament-Velasquez S.L."/>
            <person name="Kruys A."/>
            <person name="Hutchinson M.I."/>
            <person name="Powell A.J."/>
            <person name="Barry K."/>
            <person name="Miller A.N."/>
            <person name="Grigoriev I.V."/>
            <person name="Debuchy R."/>
            <person name="Gladieux P."/>
            <person name="Hiltunen Thoren M."/>
            <person name="Johannesson H."/>
        </authorList>
    </citation>
    <scope>NUCLEOTIDE SEQUENCE</scope>
    <source>
        <strain evidence="2">PSN243</strain>
    </source>
</reference>
<accession>A0AAV9GSQ1</accession>
<comment type="caution">
    <text evidence="2">The sequence shown here is derived from an EMBL/GenBank/DDBJ whole genome shotgun (WGS) entry which is preliminary data.</text>
</comment>
<keyword evidence="3" id="KW-1185">Reference proteome</keyword>
<proteinExistence type="predicted"/>
<evidence type="ECO:0000313" key="2">
    <source>
        <dbReference type="EMBL" id="KAK4450590.1"/>
    </source>
</evidence>
<organism evidence="2 3">
    <name type="scientific">Podospora aff. communis PSN243</name>
    <dbReference type="NCBI Taxonomy" id="3040156"/>
    <lineage>
        <taxon>Eukaryota</taxon>
        <taxon>Fungi</taxon>
        <taxon>Dikarya</taxon>
        <taxon>Ascomycota</taxon>
        <taxon>Pezizomycotina</taxon>
        <taxon>Sordariomycetes</taxon>
        <taxon>Sordariomycetidae</taxon>
        <taxon>Sordariales</taxon>
        <taxon>Podosporaceae</taxon>
        <taxon>Podospora</taxon>
    </lineage>
</organism>
<name>A0AAV9GSQ1_9PEZI</name>
<feature type="transmembrane region" description="Helical" evidence="1">
    <location>
        <begin position="241"/>
        <end position="268"/>
    </location>
</feature>
<gene>
    <name evidence="2" type="ORF">QBC34DRAFT_402909</name>
</gene>
<feature type="transmembrane region" description="Helical" evidence="1">
    <location>
        <begin position="86"/>
        <end position="106"/>
    </location>
</feature>
<keyword evidence="1" id="KW-0812">Transmembrane</keyword>
<evidence type="ECO:0000256" key="1">
    <source>
        <dbReference type="SAM" id="Phobius"/>
    </source>
</evidence>
<reference evidence="2" key="2">
    <citation type="submission" date="2023-05" db="EMBL/GenBank/DDBJ databases">
        <authorList>
            <consortium name="Lawrence Berkeley National Laboratory"/>
            <person name="Steindorff A."/>
            <person name="Hensen N."/>
            <person name="Bonometti L."/>
            <person name="Westerberg I."/>
            <person name="Brannstrom I.O."/>
            <person name="Guillou S."/>
            <person name="Cros-Aarteil S."/>
            <person name="Calhoun S."/>
            <person name="Haridas S."/>
            <person name="Kuo A."/>
            <person name="Mondo S."/>
            <person name="Pangilinan J."/>
            <person name="Riley R."/>
            <person name="Labutti K."/>
            <person name="Andreopoulos B."/>
            <person name="Lipzen A."/>
            <person name="Chen C."/>
            <person name="Yanf M."/>
            <person name="Daum C."/>
            <person name="Ng V."/>
            <person name="Clum A."/>
            <person name="Ohm R."/>
            <person name="Martin F."/>
            <person name="Silar P."/>
            <person name="Natvig D."/>
            <person name="Lalanne C."/>
            <person name="Gautier V."/>
            <person name="Ament-Velasquez S.L."/>
            <person name="Kruys A."/>
            <person name="Hutchinson M.I."/>
            <person name="Powell A.J."/>
            <person name="Barry K."/>
            <person name="Miller A.N."/>
            <person name="Grigoriev I.V."/>
            <person name="Debuchy R."/>
            <person name="Gladieux P."/>
            <person name="Thoren M.H."/>
            <person name="Johannesson H."/>
        </authorList>
    </citation>
    <scope>NUCLEOTIDE SEQUENCE</scope>
    <source>
        <strain evidence="2">PSN243</strain>
    </source>
</reference>
<dbReference type="EMBL" id="MU865932">
    <property type="protein sequence ID" value="KAK4450590.1"/>
    <property type="molecule type" value="Genomic_DNA"/>
</dbReference>
<dbReference type="Proteomes" id="UP001321760">
    <property type="component" value="Unassembled WGS sequence"/>
</dbReference>
<feature type="transmembrane region" description="Helical" evidence="1">
    <location>
        <begin position="207"/>
        <end position="229"/>
    </location>
</feature>
<feature type="transmembrane region" description="Helical" evidence="1">
    <location>
        <begin position="126"/>
        <end position="147"/>
    </location>
</feature>
<feature type="transmembrane region" description="Helical" evidence="1">
    <location>
        <begin position="280"/>
        <end position="305"/>
    </location>
</feature>
<keyword evidence="1" id="KW-0472">Membrane</keyword>